<evidence type="ECO:0000313" key="2">
    <source>
        <dbReference type="Proteomes" id="UP000294543"/>
    </source>
</evidence>
<dbReference type="AlphaFoldDB" id="A0A4R4WT11"/>
<keyword evidence="2" id="KW-1185">Reference proteome</keyword>
<dbReference type="OrthoDB" id="7054269at2"/>
<gene>
    <name evidence="1" type="ORF">E1294_16975</name>
</gene>
<dbReference type="Proteomes" id="UP000294543">
    <property type="component" value="Unassembled WGS sequence"/>
</dbReference>
<proteinExistence type="predicted"/>
<reference evidence="1 2" key="1">
    <citation type="submission" date="2019-03" db="EMBL/GenBank/DDBJ databases">
        <title>Draft genome sequences of novel Actinobacteria.</title>
        <authorList>
            <person name="Sahin N."/>
            <person name="Ay H."/>
            <person name="Saygin H."/>
        </authorList>
    </citation>
    <scope>NUCLEOTIDE SEQUENCE [LARGE SCALE GENOMIC DNA]</scope>
    <source>
        <strain evidence="1 2">KC712</strain>
    </source>
</reference>
<protein>
    <recommendedName>
        <fullName evidence="3">RiboL-PSP-HEPN domain-containing protein</fullName>
    </recommendedName>
</protein>
<sequence>MSGDARREFLSGVEALQKSLGTPLVSGGDAVGEFLRRGLAIVSYNLLEAFVSSRLVEIADHINSGIAHFSDLPENLQRASALDLLSVANSKARRARMDVQAAVAFAGSVGASLAANSGPIRLSPLMWEWEGSNMNAEDVQRALRLFHVEKPWETIREVTRRTGFHIPDPKTTLVGLLRERNLSAHSSSYPVSNLWIRAVPNQLQTLGMSFDILISIAANQINLANSAFFGDDKWITPSRLSFRFVRERVATWAEILEGKNRAAHVNQDRELAIRNAILASKGKFEVVIVQNSSMQVIDWVYPDLP</sequence>
<name>A0A4R4WT11_9ACTN</name>
<comment type="caution">
    <text evidence="1">The sequence shown here is derived from an EMBL/GenBank/DDBJ whole genome shotgun (WGS) entry which is preliminary data.</text>
</comment>
<organism evidence="1 2">
    <name type="scientific">Nonomuraea diastatica</name>
    <dbReference type="NCBI Taxonomy" id="1848329"/>
    <lineage>
        <taxon>Bacteria</taxon>
        <taxon>Bacillati</taxon>
        <taxon>Actinomycetota</taxon>
        <taxon>Actinomycetes</taxon>
        <taxon>Streptosporangiales</taxon>
        <taxon>Streptosporangiaceae</taxon>
        <taxon>Nonomuraea</taxon>
    </lineage>
</organism>
<evidence type="ECO:0008006" key="3">
    <source>
        <dbReference type="Google" id="ProtNLM"/>
    </source>
</evidence>
<evidence type="ECO:0000313" key="1">
    <source>
        <dbReference type="EMBL" id="TDD20740.1"/>
    </source>
</evidence>
<accession>A0A4R4WT11</accession>
<dbReference type="RefSeq" id="WP_132509489.1">
    <property type="nucleotide sequence ID" value="NZ_SMKP01000042.1"/>
</dbReference>
<dbReference type="EMBL" id="SMKP01000042">
    <property type="protein sequence ID" value="TDD20740.1"/>
    <property type="molecule type" value="Genomic_DNA"/>
</dbReference>